<sequence>MSDRIDHGILDQQWGVRGQSDAEQLRKTLDDALLAEELGYDSYLLGEHHLAKPAEAFSSRIPWPELVVSHLAALTDSLRIGTGVKVLSLDAAWRTAEMMLTLDLVTGGRALFGLGAGGDEPEIFRDAAVGADARRWLFRDRLGELLELLRSDGRSAFSRELSPVGDAASLVSRILVAARDDETIALAAREQLGFVMGQAEPAATSLQYADRYRAHGGTGEVRLVRIVHVAATDALALESVTPAYRLYSSYFLGLRYYQEAVARLYPTPMPVDLADGLDRMCFVVGGPERVARRLAEEGRASGASRIDILVDIPGLSTAQRHESLRLFAREVAPALRPALERIP</sequence>
<accession>A0ABN3DKS9</accession>
<dbReference type="SUPFAM" id="SSF51679">
    <property type="entry name" value="Bacterial luciferase-like"/>
    <property type="match status" value="1"/>
</dbReference>
<evidence type="ECO:0000256" key="1">
    <source>
        <dbReference type="ARBA" id="ARBA00010426"/>
    </source>
</evidence>
<comment type="caution">
    <text evidence="6">The sequence shown here is derived from an EMBL/GenBank/DDBJ whole genome shotgun (WGS) entry which is preliminary data.</text>
</comment>
<protein>
    <submittedName>
        <fullName evidence="6">LLM class flavin-dependent oxidoreductase</fullName>
    </submittedName>
</protein>
<keyword evidence="2" id="KW-0285">Flavoprotein</keyword>
<dbReference type="PANTHER" id="PTHR30137">
    <property type="entry name" value="LUCIFERASE-LIKE MONOOXYGENASE"/>
    <property type="match status" value="1"/>
</dbReference>
<evidence type="ECO:0000256" key="2">
    <source>
        <dbReference type="ARBA" id="ARBA00022630"/>
    </source>
</evidence>
<dbReference type="InterPro" id="IPR050766">
    <property type="entry name" value="Bact_Lucif_Oxidored"/>
</dbReference>
<dbReference type="Gene3D" id="3.20.20.30">
    <property type="entry name" value="Luciferase-like domain"/>
    <property type="match status" value="1"/>
</dbReference>
<gene>
    <name evidence="6" type="ORF">GCM10009851_20110</name>
</gene>
<reference evidence="6 7" key="1">
    <citation type="journal article" date="2019" name="Int. J. Syst. Evol. Microbiol.">
        <title>The Global Catalogue of Microorganisms (GCM) 10K type strain sequencing project: providing services to taxonomists for standard genome sequencing and annotation.</title>
        <authorList>
            <consortium name="The Broad Institute Genomics Platform"/>
            <consortium name="The Broad Institute Genome Sequencing Center for Infectious Disease"/>
            <person name="Wu L."/>
            <person name="Ma J."/>
        </authorList>
    </citation>
    <scope>NUCLEOTIDE SEQUENCE [LARGE SCALE GENOMIC DNA]</scope>
    <source>
        <strain evidence="6 7">JCM 16117</strain>
    </source>
</reference>
<keyword evidence="3" id="KW-0560">Oxidoreductase</keyword>
<keyword evidence="7" id="KW-1185">Reference proteome</keyword>
<evidence type="ECO:0000259" key="5">
    <source>
        <dbReference type="Pfam" id="PF00296"/>
    </source>
</evidence>
<evidence type="ECO:0000313" key="7">
    <source>
        <dbReference type="Proteomes" id="UP001500929"/>
    </source>
</evidence>
<evidence type="ECO:0000256" key="3">
    <source>
        <dbReference type="ARBA" id="ARBA00023002"/>
    </source>
</evidence>
<evidence type="ECO:0000256" key="4">
    <source>
        <dbReference type="ARBA" id="ARBA00023033"/>
    </source>
</evidence>
<dbReference type="InterPro" id="IPR036661">
    <property type="entry name" value="Luciferase-like_sf"/>
</dbReference>
<dbReference type="InterPro" id="IPR011251">
    <property type="entry name" value="Luciferase-like_dom"/>
</dbReference>
<proteinExistence type="inferred from homology"/>
<organism evidence="6 7">
    <name type="scientific">Herbiconiux moechotypicola</name>
    <dbReference type="NCBI Taxonomy" id="637393"/>
    <lineage>
        <taxon>Bacteria</taxon>
        <taxon>Bacillati</taxon>
        <taxon>Actinomycetota</taxon>
        <taxon>Actinomycetes</taxon>
        <taxon>Micrococcales</taxon>
        <taxon>Microbacteriaceae</taxon>
        <taxon>Herbiconiux</taxon>
    </lineage>
</organism>
<evidence type="ECO:0000313" key="6">
    <source>
        <dbReference type="EMBL" id="GAA2235050.1"/>
    </source>
</evidence>
<name>A0ABN3DKS9_9MICO</name>
<dbReference type="EMBL" id="BAAAQY010000005">
    <property type="protein sequence ID" value="GAA2235050.1"/>
    <property type="molecule type" value="Genomic_DNA"/>
</dbReference>
<dbReference type="Proteomes" id="UP001500929">
    <property type="component" value="Unassembled WGS sequence"/>
</dbReference>
<comment type="similarity">
    <text evidence="1">Belongs to the bacterial luciferase oxidoreductase family.</text>
</comment>
<dbReference type="Pfam" id="PF00296">
    <property type="entry name" value="Bac_luciferase"/>
    <property type="match status" value="1"/>
</dbReference>
<keyword evidence="4" id="KW-0503">Monooxygenase</keyword>
<dbReference type="RefSeq" id="WP_259479488.1">
    <property type="nucleotide sequence ID" value="NZ_BAAAQY010000005.1"/>
</dbReference>
<feature type="domain" description="Luciferase-like" evidence="5">
    <location>
        <begin position="16"/>
        <end position="303"/>
    </location>
</feature>
<dbReference type="PANTHER" id="PTHR30137:SF16">
    <property type="entry name" value="BLL0895 PROTEIN"/>
    <property type="match status" value="1"/>
</dbReference>